<comment type="function">
    <text evidence="1">Essential component of the TIM23 complex, a complex that mediates the translocation of transit peptide-containing proteins across the mitochondrial inner membrane.</text>
</comment>
<gene>
    <name evidence="3" type="ORF">LPJ64_002684</name>
</gene>
<feature type="domain" description="FCP1 homology" evidence="2">
    <location>
        <begin position="49"/>
        <end position="211"/>
    </location>
</feature>
<feature type="non-terminal residue" evidence="3">
    <location>
        <position position="211"/>
    </location>
</feature>
<comment type="similarity">
    <text evidence="1">Belongs to the TIM50 family.</text>
</comment>
<dbReference type="AlphaFoldDB" id="A0A9W8CJG0"/>
<dbReference type="SMART" id="SM00577">
    <property type="entry name" value="CPDc"/>
    <property type="match status" value="1"/>
</dbReference>
<keyword evidence="4" id="KW-1185">Reference proteome</keyword>
<keyword evidence="1" id="KW-0496">Mitochondrion</keyword>
<dbReference type="GO" id="GO:0005744">
    <property type="term" value="C:TIM23 mitochondrial import inner membrane translocase complex"/>
    <property type="evidence" value="ECO:0007669"/>
    <property type="project" value="UniProtKB-UniRule"/>
</dbReference>
<accession>A0A9W8CJG0</accession>
<dbReference type="Proteomes" id="UP001145021">
    <property type="component" value="Unassembled WGS sequence"/>
</dbReference>
<proteinExistence type="inferred from homology"/>
<evidence type="ECO:0000313" key="3">
    <source>
        <dbReference type="EMBL" id="KAJ1645746.1"/>
    </source>
</evidence>
<dbReference type="SUPFAM" id="SSF56784">
    <property type="entry name" value="HAD-like"/>
    <property type="match status" value="1"/>
</dbReference>
<keyword evidence="1" id="KW-0813">Transport</keyword>
<dbReference type="InterPro" id="IPR004274">
    <property type="entry name" value="FCP1_dom"/>
</dbReference>
<name>A0A9W8CJG0_9FUNG</name>
<sequence>MQMQMQNTQKPYVSSIKRKLAKEAAKEAVKASVWRDDLYLADFAANEERTMHKQLIVLDLNGTLVHRLQKVGDTRKVVARPGLGEFLNFALENFAVMVWSSAQPASVVSMLKSGFGAHAQHLVRVWDRRFCDMEGKYFSKTKTIKDLSRITDGFDLSQSPNCNVYGTYDGYLGVYPAKQGHWKLEDIVLIDDSESKAALQKENHIFISTFA</sequence>
<dbReference type="EMBL" id="JANBOH010000090">
    <property type="protein sequence ID" value="KAJ1645746.1"/>
    <property type="molecule type" value="Genomic_DNA"/>
</dbReference>
<comment type="subcellular location">
    <subcellularLocation>
        <location evidence="1">Mitochondrion inner membrane</location>
        <topology evidence="1">Single-pass membrane protein</topology>
    </subcellularLocation>
</comment>
<keyword evidence="1" id="KW-0811">Translocation</keyword>
<evidence type="ECO:0000259" key="2">
    <source>
        <dbReference type="PROSITE" id="PS50969"/>
    </source>
</evidence>
<dbReference type="PROSITE" id="PS50969">
    <property type="entry name" value="FCP1"/>
    <property type="match status" value="1"/>
</dbReference>
<evidence type="ECO:0000256" key="1">
    <source>
        <dbReference type="RuleBase" id="RU365079"/>
    </source>
</evidence>
<evidence type="ECO:0000313" key="4">
    <source>
        <dbReference type="Proteomes" id="UP001145021"/>
    </source>
</evidence>
<dbReference type="Pfam" id="PF03031">
    <property type="entry name" value="NIF"/>
    <property type="match status" value="1"/>
</dbReference>
<organism evidence="3 4">
    <name type="scientific">Coemansia asiatica</name>
    <dbReference type="NCBI Taxonomy" id="1052880"/>
    <lineage>
        <taxon>Eukaryota</taxon>
        <taxon>Fungi</taxon>
        <taxon>Fungi incertae sedis</taxon>
        <taxon>Zoopagomycota</taxon>
        <taxon>Kickxellomycotina</taxon>
        <taxon>Kickxellomycetes</taxon>
        <taxon>Kickxellales</taxon>
        <taxon>Kickxellaceae</taxon>
        <taxon>Coemansia</taxon>
    </lineage>
</organism>
<keyword evidence="1" id="KW-0653">Protein transport</keyword>
<dbReference type="GO" id="GO:0015031">
    <property type="term" value="P:protein transport"/>
    <property type="evidence" value="ECO:0007669"/>
    <property type="project" value="UniProtKB-KW"/>
</dbReference>
<dbReference type="InterPro" id="IPR050365">
    <property type="entry name" value="TIM50"/>
</dbReference>
<dbReference type="Gene3D" id="3.40.50.1000">
    <property type="entry name" value="HAD superfamily/HAD-like"/>
    <property type="match status" value="1"/>
</dbReference>
<comment type="caution">
    <text evidence="3">The sequence shown here is derived from an EMBL/GenBank/DDBJ whole genome shotgun (WGS) entry which is preliminary data.</text>
</comment>
<comment type="subunit">
    <text evidence="1">Component of the TIM23 complex.</text>
</comment>
<dbReference type="InterPro" id="IPR036412">
    <property type="entry name" value="HAD-like_sf"/>
</dbReference>
<protein>
    <recommendedName>
        <fullName evidence="1">Mitochondrial import inner membrane translocase subunit TIM50</fullName>
    </recommendedName>
</protein>
<reference evidence="3" key="1">
    <citation type="submission" date="2022-07" db="EMBL/GenBank/DDBJ databases">
        <title>Phylogenomic reconstructions and comparative analyses of Kickxellomycotina fungi.</title>
        <authorList>
            <person name="Reynolds N.K."/>
            <person name="Stajich J.E."/>
            <person name="Barry K."/>
            <person name="Grigoriev I.V."/>
            <person name="Crous P."/>
            <person name="Smith M.E."/>
        </authorList>
    </citation>
    <scope>NUCLEOTIDE SEQUENCE</scope>
    <source>
        <strain evidence="3">NBRC 105413</strain>
    </source>
</reference>
<dbReference type="InterPro" id="IPR023214">
    <property type="entry name" value="HAD_sf"/>
</dbReference>
<dbReference type="PANTHER" id="PTHR12210">
    <property type="entry name" value="DULLARD PROTEIN PHOSPHATASE"/>
    <property type="match status" value="1"/>
</dbReference>
<keyword evidence="1" id="KW-0809">Transit peptide</keyword>